<evidence type="ECO:0000256" key="15">
    <source>
        <dbReference type="ARBA" id="ARBA00046046"/>
    </source>
</evidence>
<dbReference type="InterPro" id="IPR003016">
    <property type="entry name" value="2-oxoA_DH_lipoyl-BS"/>
</dbReference>
<evidence type="ECO:0000256" key="16">
    <source>
        <dbReference type="SAM" id="MobiDB-lite"/>
    </source>
</evidence>
<organism evidence="18 19">
    <name type="scientific">Elysia crispata</name>
    <name type="common">lettuce slug</name>
    <dbReference type="NCBI Taxonomy" id="231223"/>
    <lineage>
        <taxon>Eukaryota</taxon>
        <taxon>Metazoa</taxon>
        <taxon>Spiralia</taxon>
        <taxon>Lophotrochozoa</taxon>
        <taxon>Mollusca</taxon>
        <taxon>Gastropoda</taxon>
        <taxon>Heterobranchia</taxon>
        <taxon>Euthyneura</taxon>
        <taxon>Panpulmonata</taxon>
        <taxon>Sacoglossa</taxon>
        <taxon>Placobranchoidea</taxon>
        <taxon>Plakobranchidae</taxon>
        <taxon>Elysia</taxon>
    </lineage>
</organism>
<comment type="cofactor">
    <cofactor evidence="1">
        <name>(R)-lipoate</name>
        <dbReference type="ChEBI" id="CHEBI:83088"/>
    </cofactor>
</comment>
<evidence type="ECO:0000313" key="19">
    <source>
        <dbReference type="Proteomes" id="UP001283361"/>
    </source>
</evidence>
<comment type="pathway">
    <text evidence="3">Amino-acid degradation; L-lysine degradation via saccharopine pathway; glutaryl-CoA from L-lysine: step 6/6.</text>
</comment>
<gene>
    <name evidence="18" type="ORF">RRG08_049987</name>
</gene>
<dbReference type="PANTHER" id="PTHR43416">
    <property type="entry name" value="DIHYDROLIPOYLLYSINE-RESIDUE SUCCINYLTRANSFERASE COMPONENT OF 2-OXOGLUTARATE DEHYDROGENASE COMPLEX, MITOCHONDRIAL-RELATED"/>
    <property type="match status" value="1"/>
</dbReference>
<protein>
    <recommendedName>
        <fullName evidence="6">Dihydrolipoyllysine-residue succinyltransferase component of 2-oxoglutarate dehydrogenase complex, mitochondrial</fullName>
        <ecNumber evidence="5">2.3.1.61</ecNumber>
    </recommendedName>
    <alternativeName>
        <fullName evidence="14">2-oxoglutarate dehydrogenase complex component E2</fullName>
    </alternativeName>
    <alternativeName>
        <fullName evidence="13">E2K</fullName>
    </alternativeName>
</protein>
<evidence type="ECO:0000313" key="18">
    <source>
        <dbReference type="EMBL" id="KAK3802097.1"/>
    </source>
</evidence>
<evidence type="ECO:0000256" key="13">
    <source>
        <dbReference type="ARBA" id="ARBA00031331"/>
    </source>
</evidence>
<proteinExistence type="inferred from homology"/>
<evidence type="ECO:0000256" key="2">
    <source>
        <dbReference type="ARBA" id="ARBA00004173"/>
    </source>
</evidence>
<dbReference type="Pfam" id="PF00198">
    <property type="entry name" value="2-oxoacid_dh"/>
    <property type="match status" value="1"/>
</dbReference>
<keyword evidence="9" id="KW-0450">Lipoyl</keyword>
<dbReference type="InterPro" id="IPR001078">
    <property type="entry name" value="2-oxoacid_DH_actylTfrase"/>
</dbReference>
<name>A0AAE1ECP8_9GAST</name>
<keyword evidence="11" id="KW-0496">Mitochondrion</keyword>
<dbReference type="InterPro" id="IPR011053">
    <property type="entry name" value="Single_hybrid_motif"/>
</dbReference>
<dbReference type="GO" id="GO:0004149">
    <property type="term" value="F:dihydrolipoyllysine-residue succinyltransferase activity"/>
    <property type="evidence" value="ECO:0007669"/>
    <property type="project" value="UniProtKB-EC"/>
</dbReference>
<evidence type="ECO:0000256" key="8">
    <source>
        <dbReference type="ARBA" id="ARBA00022679"/>
    </source>
</evidence>
<dbReference type="FunFam" id="3.30.559.10:FF:000006">
    <property type="entry name" value="Dihydrolipoyllysine-residue succinyltransferase component of 2-oxoglutarate dehydrogenase complex, mitochondrial"/>
    <property type="match status" value="1"/>
</dbReference>
<feature type="compositionally biased region" description="Pro residues" evidence="16">
    <location>
        <begin position="198"/>
        <end position="209"/>
    </location>
</feature>
<dbReference type="PROSITE" id="PS00189">
    <property type="entry name" value="LIPOYL"/>
    <property type="match status" value="1"/>
</dbReference>
<comment type="similarity">
    <text evidence="4">Belongs to the 2-oxoacid dehydrogenase family.</text>
</comment>
<dbReference type="SUPFAM" id="SSF51230">
    <property type="entry name" value="Single hybrid motif"/>
    <property type="match status" value="1"/>
</dbReference>
<dbReference type="EC" id="2.3.1.61" evidence="5"/>
<dbReference type="InterPro" id="IPR050537">
    <property type="entry name" value="2-oxoacid_dehydrogenase"/>
</dbReference>
<dbReference type="EMBL" id="JAWDGP010000265">
    <property type="protein sequence ID" value="KAK3802097.1"/>
    <property type="molecule type" value="Genomic_DNA"/>
</dbReference>
<dbReference type="Gene3D" id="2.40.50.100">
    <property type="match status" value="1"/>
</dbReference>
<keyword evidence="8" id="KW-0808">Transferase</keyword>
<dbReference type="Pfam" id="PF00364">
    <property type="entry name" value="Biotin_lipoyl"/>
    <property type="match status" value="1"/>
</dbReference>
<comment type="caution">
    <text evidence="18">The sequence shown here is derived from an EMBL/GenBank/DDBJ whole genome shotgun (WGS) entry which is preliminary data.</text>
</comment>
<evidence type="ECO:0000256" key="12">
    <source>
        <dbReference type="ARBA" id="ARBA00023315"/>
    </source>
</evidence>
<dbReference type="PROSITE" id="PS50968">
    <property type="entry name" value="BIOTINYL_LIPOYL"/>
    <property type="match status" value="1"/>
</dbReference>
<dbReference type="PANTHER" id="PTHR43416:SF5">
    <property type="entry name" value="DIHYDROLIPOYLLYSINE-RESIDUE SUCCINYLTRANSFERASE COMPONENT OF 2-OXOGLUTARATE DEHYDROGENASE COMPLEX, MITOCHONDRIAL"/>
    <property type="match status" value="1"/>
</dbReference>
<dbReference type="SUPFAM" id="SSF52777">
    <property type="entry name" value="CoA-dependent acyltransferases"/>
    <property type="match status" value="1"/>
</dbReference>
<evidence type="ECO:0000256" key="5">
    <source>
        <dbReference type="ARBA" id="ARBA00012945"/>
    </source>
</evidence>
<evidence type="ECO:0000256" key="3">
    <source>
        <dbReference type="ARBA" id="ARBA00005145"/>
    </source>
</evidence>
<accession>A0AAE1ECP8</accession>
<keyword evidence="19" id="KW-1185">Reference proteome</keyword>
<dbReference type="CDD" id="cd06849">
    <property type="entry name" value="lipoyl_domain"/>
    <property type="match status" value="1"/>
</dbReference>
<dbReference type="InterPro" id="IPR023213">
    <property type="entry name" value="CAT-like_dom_sf"/>
</dbReference>
<dbReference type="GO" id="GO:0045252">
    <property type="term" value="C:oxoglutarate dehydrogenase complex"/>
    <property type="evidence" value="ECO:0007669"/>
    <property type="project" value="InterPro"/>
</dbReference>
<keyword evidence="7" id="KW-0816">Tricarboxylic acid cycle</keyword>
<sequence>MQASLTMSMRRFSHFRWLAAYKQTTTTLQNIGAFTQTEPNASVLNGRSSLHSLLERTRFTSRLSACTLSSRAFHTSLRHGADEVISVNAPSFADSVSEGDIRWEKAVGDSVSADELVGEIETDKTNMPVYAPSDGVIEQFLVEDGATVTAGIPLFKLKLGAGAAKPAAASPPPATETPPPPPSSPKDVPPTSSGPIPSDLPPVGAPPTGPMASIPTAAIKPQPAASSSIAPSIVGHVGGSRSEQRVKMNRMRQRIAQRLKDAQNTAAMLTTFNEIDMSNVMEMRNKYKEAFQKKHNLKLGFMSAFVKAAAFALQDQPVVNAVIDDLEIVYRDFIDISVAVATPKGLVVPVIRNVEQMNYADIEKTIAELGEKARAGTLAIEDMDGGTFTISNGGVFGSMFGTPIINPPQSAILGMHGIFDRPVAVSGKVEIRPMMYVALTYDHKLVDGREAVTFLRKIKGAVEDPRIMLLDL</sequence>
<dbReference type="NCBIfam" id="TIGR01347">
    <property type="entry name" value="sucB"/>
    <property type="match status" value="1"/>
</dbReference>
<feature type="region of interest" description="Disordered" evidence="16">
    <location>
        <begin position="164"/>
        <end position="222"/>
    </location>
</feature>
<evidence type="ECO:0000256" key="4">
    <source>
        <dbReference type="ARBA" id="ARBA00007317"/>
    </source>
</evidence>
<evidence type="ECO:0000256" key="10">
    <source>
        <dbReference type="ARBA" id="ARBA00022946"/>
    </source>
</evidence>
<dbReference type="InterPro" id="IPR000089">
    <property type="entry name" value="Biotin_lipoyl"/>
</dbReference>
<feature type="domain" description="Lipoyl-binding" evidence="17">
    <location>
        <begin position="84"/>
        <end position="158"/>
    </location>
</feature>
<keyword evidence="10" id="KW-0809">Transit peptide</keyword>
<dbReference type="GO" id="GO:0005739">
    <property type="term" value="C:mitochondrion"/>
    <property type="evidence" value="ECO:0007669"/>
    <property type="project" value="UniProtKB-SubCell"/>
</dbReference>
<evidence type="ECO:0000256" key="9">
    <source>
        <dbReference type="ARBA" id="ARBA00022823"/>
    </source>
</evidence>
<evidence type="ECO:0000256" key="11">
    <source>
        <dbReference type="ARBA" id="ARBA00023128"/>
    </source>
</evidence>
<dbReference type="InterPro" id="IPR006255">
    <property type="entry name" value="SucB"/>
</dbReference>
<evidence type="ECO:0000256" key="1">
    <source>
        <dbReference type="ARBA" id="ARBA00001938"/>
    </source>
</evidence>
<feature type="compositionally biased region" description="Pro residues" evidence="16">
    <location>
        <begin position="169"/>
        <end position="188"/>
    </location>
</feature>
<comment type="subcellular location">
    <subcellularLocation>
        <location evidence="2">Mitochondrion</location>
    </subcellularLocation>
</comment>
<evidence type="ECO:0000256" key="6">
    <source>
        <dbReference type="ARBA" id="ARBA00020294"/>
    </source>
</evidence>
<evidence type="ECO:0000256" key="14">
    <source>
        <dbReference type="ARBA" id="ARBA00032406"/>
    </source>
</evidence>
<keyword evidence="12" id="KW-0012">Acyltransferase</keyword>
<reference evidence="18" key="1">
    <citation type="journal article" date="2023" name="G3 (Bethesda)">
        <title>A reference genome for the long-term kleptoplast-retaining sea slug Elysia crispata morphotype clarki.</title>
        <authorList>
            <person name="Eastman K.E."/>
            <person name="Pendleton A.L."/>
            <person name="Shaikh M.A."/>
            <person name="Suttiyut T."/>
            <person name="Ogas R."/>
            <person name="Tomko P."/>
            <person name="Gavelis G."/>
            <person name="Widhalm J.R."/>
            <person name="Wisecaver J.H."/>
        </authorList>
    </citation>
    <scope>NUCLEOTIDE SEQUENCE</scope>
    <source>
        <strain evidence="18">ECLA1</strain>
    </source>
</reference>
<dbReference type="Gene3D" id="3.30.559.10">
    <property type="entry name" value="Chloramphenicol acetyltransferase-like domain"/>
    <property type="match status" value="1"/>
</dbReference>
<evidence type="ECO:0000259" key="17">
    <source>
        <dbReference type="PROSITE" id="PS50968"/>
    </source>
</evidence>
<evidence type="ECO:0000256" key="7">
    <source>
        <dbReference type="ARBA" id="ARBA00022532"/>
    </source>
</evidence>
<dbReference type="GO" id="GO:0006099">
    <property type="term" value="P:tricarboxylic acid cycle"/>
    <property type="evidence" value="ECO:0007669"/>
    <property type="project" value="UniProtKB-KW"/>
</dbReference>
<comment type="function">
    <text evidence="15">Dihydrolipoamide succinyltransferase (E2) component of the 2-oxoglutarate dehydrogenase complex. The 2-oxoglutarate dehydrogenase complex catalyzes the overall conversion of 2-oxoglutarate to succinyl-CoA and CO(2). The 2-oxoglutarate dehydrogenase complex is mainly active in the mitochondrion. A fraction of the 2-oxoglutarate dehydrogenase complex also localizes in the nucleus and is required for lysine succinylation of histones: associates with KAT2A on chromatin and provides succinyl-CoA to histone succinyltransferase KAT2A.</text>
</comment>
<dbReference type="Proteomes" id="UP001283361">
    <property type="component" value="Unassembled WGS sequence"/>
</dbReference>
<dbReference type="AlphaFoldDB" id="A0AAE1ECP8"/>